<accession>V4L7M0</accession>
<dbReference type="Gene3D" id="3.40.50.10140">
    <property type="entry name" value="Toll/interleukin-1 receptor homology (TIR) domain"/>
    <property type="match status" value="1"/>
</dbReference>
<dbReference type="InterPro" id="IPR027417">
    <property type="entry name" value="P-loop_NTPase"/>
</dbReference>
<dbReference type="KEGG" id="eus:EUTSA_v10001065mg"/>
<dbReference type="GO" id="GO:0006952">
    <property type="term" value="P:defense response"/>
    <property type="evidence" value="ECO:0007669"/>
    <property type="project" value="InterPro"/>
</dbReference>
<reference evidence="1 2" key="1">
    <citation type="journal article" date="2013" name="Front. Plant Sci.">
        <title>The Reference Genome of the Halophytic Plant Eutrema salsugineum.</title>
        <authorList>
            <person name="Yang R."/>
            <person name="Jarvis D.E."/>
            <person name="Chen H."/>
            <person name="Beilstein M.A."/>
            <person name="Grimwood J."/>
            <person name="Jenkins J."/>
            <person name="Shu S."/>
            <person name="Prochnik S."/>
            <person name="Xin M."/>
            <person name="Ma C."/>
            <person name="Schmutz J."/>
            <person name="Wing R.A."/>
            <person name="Mitchell-Olds T."/>
            <person name="Schumaker K.S."/>
            <person name="Wang X."/>
        </authorList>
    </citation>
    <scope>NUCLEOTIDE SEQUENCE [LARGE SCALE GENOMIC DNA]</scope>
</reference>
<sequence>MVVPVLHGVTVSSVKQQIAVLKSSSSVNQVPTWPRVLLESDVLQGHVYDDEQSESKFMEEIAKDVFEKLYPTEEIGIYRRQLAIENLLCKQPWGLRSIGISGEPGIGKTTLARAVFRRISGGYDVSRFIKDFHKEYSEKES</sequence>
<evidence type="ECO:0008006" key="3">
    <source>
        <dbReference type="Google" id="ProtNLM"/>
    </source>
</evidence>
<keyword evidence="2" id="KW-1185">Reference proteome</keyword>
<name>V4L7M0_EUTSA</name>
<dbReference type="PANTHER" id="PTHR11017">
    <property type="entry name" value="LEUCINE-RICH REPEAT-CONTAINING PROTEIN"/>
    <property type="match status" value="1"/>
</dbReference>
<dbReference type="InterPro" id="IPR035897">
    <property type="entry name" value="Toll_tir_struct_dom_sf"/>
</dbReference>
<proteinExistence type="predicted"/>
<gene>
    <name evidence="1" type="ORF">EUTSA_v10001065mg</name>
</gene>
<organism evidence="1 2">
    <name type="scientific">Eutrema salsugineum</name>
    <name type="common">Saltwater cress</name>
    <name type="synonym">Sisymbrium salsugineum</name>
    <dbReference type="NCBI Taxonomy" id="72664"/>
    <lineage>
        <taxon>Eukaryota</taxon>
        <taxon>Viridiplantae</taxon>
        <taxon>Streptophyta</taxon>
        <taxon>Embryophyta</taxon>
        <taxon>Tracheophyta</taxon>
        <taxon>Spermatophyta</taxon>
        <taxon>Magnoliopsida</taxon>
        <taxon>eudicotyledons</taxon>
        <taxon>Gunneridae</taxon>
        <taxon>Pentapetalae</taxon>
        <taxon>rosids</taxon>
        <taxon>malvids</taxon>
        <taxon>Brassicales</taxon>
        <taxon>Brassicaceae</taxon>
        <taxon>Eutremeae</taxon>
        <taxon>Eutrema</taxon>
    </lineage>
</organism>
<dbReference type="InterPro" id="IPR044974">
    <property type="entry name" value="Disease_R_plants"/>
</dbReference>
<evidence type="ECO:0000313" key="1">
    <source>
        <dbReference type="EMBL" id="ESQ39634.1"/>
    </source>
</evidence>
<dbReference type="SUPFAM" id="SSF52540">
    <property type="entry name" value="P-loop containing nucleoside triphosphate hydrolases"/>
    <property type="match status" value="1"/>
</dbReference>
<dbReference type="PANTHER" id="PTHR11017:SF412">
    <property type="entry name" value="DISEASE RESISTANCE PROTEIN (TIR-NBS-LRR CLASS)"/>
    <property type="match status" value="1"/>
</dbReference>
<dbReference type="AlphaFoldDB" id="V4L7M0"/>
<protein>
    <recommendedName>
        <fullName evidence="3">NB-ARC domain-containing protein</fullName>
    </recommendedName>
</protein>
<dbReference type="EMBL" id="KI517465">
    <property type="protein sequence ID" value="ESQ39634.1"/>
    <property type="molecule type" value="Genomic_DNA"/>
</dbReference>
<evidence type="ECO:0000313" key="2">
    <source>
        <dbReference type="Proteomes" id="UP000030689"/>
    </source>
</evidence>
<dbReference type="Gene3D" id="3.40.50.300">
    <property type="entry name" value="P-loop containing nucleotide triphosphate hydrolases"/>
    <property type="match status" value="1"/>
</dbReference>
<dbReference type="Proteomes" id="UP000030689">
    <property type="component" value="Unassembled WGS sequence"/>
</dbReference>
<dbReference type="Gramene" id="ESQ39634">
    <property type="protein sequence ID" value="ESQ39634"/>
    <property type="gene ID" value="EUTSA_v10001065mg"/>
</dbReference>